<reference evidence="2 3" key="1">
    <citation type="submission" date="2016-12" db="EMBL/GenBank/DDBJ databases">
        <authorList>
            <person name="Song W.-J."/>
            <person name="Kurnit D.M."/>
        </authorList>
    </citation>
    <scope>NUCLEOTIDE SEQUENCE [LARGE SCALE GENOMIC DNA]</scope>
    <source>
        <strain evidence="2 3">DSM 30827</strain>
    </source>
</reference>
<dbReference type="EMBL" id="CP019688">
    <property type="protein sequence ID" value="AQQ15182.1"/>
    <property type="molecule type" value="Genomic_DNA"/>
</dbReference>
<dbReference type="AlphaFoldDB" id="A0A1Q2HWH7"/>
<keyword evidence="1" id="KW-0812">Transmembrane</keyword>
<protein>
    <recommendedName>
        <fullName evidence="4">5-bromo-4-chloroindolyl phosphate hydrolysis protein</fullName>
    </recommendedName>
</protein>
<keyword evidence="1" id="KW-0472">Membrane</keyword>
<sequence length="218" mass="23488">MVSSSSSGTPGGFQSFLVSRRNQVGLLLAILVVTLHIALGLGFLWPVAAAAAYGAGVALTPPAKPKELPPPPITPTPIVLEDAMRETSGRLFKAGPPSAVVNQVKELEANIRFVLKEWDHLQPTPEHRQTMWNVVKVYYPEVISTYLDVPQFRDEAAVSVVVDSLTTLTNAVARIKKGILDDNLRAMDSQAQFLRGEFGALPGLDDDLSGSAGYDKQP</sequence>
<gene>
    <name evidence="2" type="ORF">CGLAU_06075</name>
</gene>
<keyword evidence="3" id="KW-1185">Reference proteome</keyword>
<evidence type="ECO:0000256" key="1">
    <source>
        <dbReference type="SAM" id="Phobius"/>
    </source>
</evidence>
<evidence type="ECO:0000313" key="3">
    <source>
        <dbReference type="Proteomes" id="UP000217209"/>
    </source>
</evidence>
<dbReference type="OrthoDB" id="4408924at2"/>
<evidence type="ECO:0008006" key="4">
    <source>
        <dbReference type="Google" id="ProtNLM"/>
    </source>
</evidence>
<name>A0A1Q2HWH7_9CORY</name>
<dbReference type="KEGG" id="cgv:CGLAU_06075"/>
<organism evidence="2 3">
    <name type="scientific">Corynebacterium glaucum</name>
    <dbReference type="NCBI Taxonomy" id="187491"/>
    <lineage>
        <taxon>Bacteria</taxon>
        <taxon>Bacillati</taxon>
        <taxon>Actinomycetota</taxon>
        <taxon>Actinomycetes</taxon>
        <taxon>Mycobacteriales</taxon>
        <taxon>Corynebacteriaceae</taxon>
        <taxon>Corynebacterium</taxon>
    </lineage>
</organism>
<dbReference type="Proteomes" id="UP000217209">
    <property type="component" value="Chromosome"/>
</dbReference>
<dbReference type="RefSeq" id="WP_095659906.1">
    <property type="nucleotide sequence ID" value="NZ_BAAAKB010000006.1"/>
</dbReference>
<keyword evidence="1" id="KW-1133">Transmembrane helix</keyword>
<accession>A0A1Q2HWH7</accession>
<proteinExistence type="predicted"/>
<evidence type="ECO:0000313" key="2">
    <source>
        <dbReference type="EMBL" id="AQQ15182.1"/>
    </source>
</evidence>
<feature type="transmembrane region" description="Helical" evidence="1">
    <location>
        <begin position="24"/>
        <end position="45"/>
    </location>
</feature>